<dbReference type="OrthoDB" id="9766486at2"/>
<dbReference type="STRING" id="1123367.GCA_000621305_02464"/>
<proteinExistence type="inferred from homology"/>
<protein>
    <submittedName>
        <fullName evidence="7">Acetoacetyl-CoA synthetase</fullName>
        <ecNumber evidence="7">6.2.1.16</ecNumber>
    </submittedName>
</protein>
<evidence type="ECO:0000256" key="2">
    <source>
        <dbReference type="ARBA" id="ARBA00022598"/>
    </source>
</evidence>
<dbReference type="CDD" id="cd05943">
    <property type="entry name" value="AACS"/>
    <property type="match status" value="1"/>
</dbReference>
<evidence type="ECO:0000256" key="4">
    <source>
        <dbReference type="ARBA" id="ARBA00022840"/>
    </source>
</evidence>
<gene>
    <name evidence="7" type="ORF">C666_01510</name>
</gene>
<feature type="domain" description="Acetyl-coenzyme A synthetase N-terminal" evidence="6">
    <location>
        <begin position="40"/>
        <end position="99"/>
    </location>
</feature>
<dbReference type="Proteomes" id="UP000013232">
    <property type="component" value="Unassembled WGS sequence"/>
</dbReference>
<dbReference type="Gene3D" id="3.30.300.30">
    <property type="match status" value="1"/>
</dbReference>
<evidence type="ECO:0000256" key="3">
    <source>
        <dbReference type="ARBA" id="ARBA00022741"/>
    </source>
</evidence>
<dbReference type="eggNOG" id="COG0365">
    <property type="taxonomic scope" value="Bacteria"/>
</dbReference>
<dbReference type="SUPFAM" id="SSF56801">
    <property type="entry name" value="Acetyl-CoA synthetase-like"/>
    <property type="match status" value="1"/>
</dbReference>
<keyword evidence="4" id="KW-0067">ATP-binding</keyword>
<dbReference type="InterPro" id="IPR042099">
    <property type="entry name" value="ANL_N_sf"/>
</dbReference>
<dbReference type="NCBIfam" id="NF002937">
    <property type="entry name" value="PRK03584.1"/>
    <property type="match status" value="1"/>
</dbReference>
<keyword evidence="3" id="KW-0547">Nucleotide-binding</keyword>
<dbReference type="PROSITE" id="PS00455">
    <property type="entry name" value="AMP_BINDING"/>
    <property type="match status" value="1"/>
</dbReference>
<dbReference type="InterPro" id="IPR000873">
    <property type="entry name" value="AMP-dep_synth/lig_dom"/>
</dbReference>
<evidence type="ECO:0000259" key="6">
    <source>
        <dbReference type="Pfam" id="PF16177"/>
    </source>
</evidence>
<dbReference type="Pfam" id="PF16177">
    <property type="entry name" value="ACAS_N"/>
    <property type="match status" value="1"/>
</dbReference>
<dbReference type="AlphaFoldDB" id="N6YGA2"/>
<dbReference type="Gene3D" id="3.40.50.12780">
    <property type="entry name" value="N-terminal domain of ligase-like"/>
    <property type="match status" value="1"/>
</dbReference>
<accession>N6YGA2</accession>
<dbReference type="RefSeq" id="WP_004332823.1">
    <property type="nucleotide sequence ID" value="NZ_AMXE01000002.1"/>
</dbReference>
<reference evidence="7 8" key="1">
    <citation type="submission" date="2012-09" db="EMBL/GenBank/DDBJ databases">
        <title>Draft Genome Sequences of 6 Strains from Genus Thauera.</title>
        <authorList>
            <person name="Liu B."/>
            <person name="Shapleigh J.P."/>
            <person name="Frostegard A.H."/>
        </authorList>
    </citation>
    <scope>NUCLEOTIDE SEQUENCE [LARGE SCALE GENOMIC DNA]</scope>
    <source>
        <strain evidence="8">47Lol / DSM 12138</strain>
    </source>
</reference>
<dbReference type="InterPro" id="IPR032387">
    <property type="entry name" value="ACAS_N"/>
</dbReference>
<dbReference type="NCBIfam" id="TIGR01217">
    <property type="entry name" value="ac_ac_CoA_syn"/>
    <property type="match status" value="1"/>
</dbReference>
<sequence>MNPADNTPLWAPSPERVASANVTAFRLAAEKRWGVSLPDYDALYAWSVDEPEQFWVSVWDGSEFGGGVTGTRGERVLADGERMPGAKWFPDAQLNFAQNLLRSRDAGDALVFWGEDRVKNRMSHGELYRAVAHFAAALREQGVVAGDRVAAYMPNMPETIVTMLAAASIGAIFTSASPDFGVQGVVDRFGQTEPKVLVACDGYYYGGKTIDVLGKLGEIVGQLPSVKRVVVVPYVHYEHDLADVPHARMYVDFIAPFHFVDDIEFAQLPFDHPLYIMYSSGTTGVPKCIVHCAGGALLQHLKEHRLHCDVKPGDRVFYFTTCGWMMWNWLVSGLAAGATLLLYDGSPFAGDNQIIFDYADAEGMTHFGTSAKFIDACAKFGLEPRRTHRLDTVCAMMSTGSPLVPEGFDYVYRDIKADLQLSSISGGTDIISCFVLGSPVLPVWRGEIQCRGLGMAVDVWDDEGRPVRGEKGELVCSKPFPVMPVGFWNDADGSKYHAAYFERFPNVWCHGDFCEITAHGGLVIYGRSDATLNPGGVRIGTAEIYRQVEKLDEVVESLVIGQDWPPQNPNDVRVVLFVKLRDGFALDDGLVQRIRQTIRDNTTPRHVPAKVLQVADIPRTKSGKIVELAVRNVVHGRPVKNQEALANPEALAHFRDRAELAG</sequence>
<dbReference type="InterPro" id="IPR045851">
    <property type="entry name" value="AMP-bd_C_sf"/>
</dbReference>
<evidence type="ECO:0000313" key="7">
    <source>
        <dbReference type="EMBL" id="ENO90540.1"/>
    </source>
</evidence>
<keyword evidence="8" id="KW-1185">Reference proteome</keyword>
<comment type="caution">
    <text evidence="7">The sequence shown here is derived from an EMBL/GenBank/DDBJ whole genome shotgun (WGS) entry which is preliminary data.</text>
</comment>
<comment type="similarity">
    <text evidence="1">Belongs to the ATP-dependent AMP-binding enzyme family.</text>
</comment>
<dbReference type="PANTHER" id="PTHR42921">
    <property type="entry name" value="ACETOACETYL-COA SYNTHETASE"/>
    <property type="match status" value="1"/>
</dbReference>
<dbReference type="GO" id="GO:0030729">
    <property type="term" value="F:acetoacetate-CoA ligase activity"/>
    <property type="evidence" value="ECO:0007669"/>
    <property type="project" value="UniProtKB-EC"/>
</dbReference>
<evidence type="ECO:0000256" key="1">
    <source>
        <dbReference type="ARBA" id="ARBA00006432"/>
    </source>
</evidence>
<dbReference type="EMBL" id="AMXE01000002">
    <property type="protein sequence ID" value="ENO90540.1"/>
    <property type="molecule type" value="Genomic_DNA"/>
</dbReference>
<dbReference type="EC" id="6.2.1.16" evidence="7"/>
<dbReference type="GO" id="GO:0005524">
    <property type="term" value="F:ATP binding"/>
    <property type="evidence" value="ECO:0007669"/>
    <property type="project" value="UniProtKB-KW"/>
</dbReference>
<evidence type="ECO:0000313" key="8">
    <source>
        <dbReference type="Proteomes" id="UP000013232"/>
    </source>
</evidence>
<feature type="domain" description="AMP-dependent synthetase/ligase" evidence="5">
    <location>
        <begin position="112"/>
        <end position="479"/>
    </location>
</feature>
<keyword evidence="2 7" id="KW-0436">Ligase</keyword>
<dbReference type="InterPro" id="IPR005914">
    <property type="entry name" value="Acac_CoA_synth"/>
</dbReference>
<name>N6YGA2_THAL4</name>
<dbReference type="Pfam" id="PF00501">
    <property type="entry name" value="AMP-binding"/>
    <property type="match status" value="1"/>
</dbReference>
<evidence type="ECO:0000259" key="5">
    <source>
        <dbReference type="Pfam" id="PF00501"/>
    </source>
</evidence>
<dbReference type="InterPro" id="IPR020845">
    <property type="entry name" value="AMP-binding_CS"/>
</dbReference>
<dbReference type="PANTHER" id="PTHR42921:SF1">
    <property type="entry name" value="ACETOACETYL-COA SYNTHETASE"/>
    <property type="match status" value="1"/>
</dbReference>
<dbReference type="GO" id="GO:0006629">
    <property type="term" value="P:lipid metabolic process"/>
    <property type="evidence" value="ECO:0007669"/>
    <property type="project" value="InterPro"/>
</dbReference>
<organism evidence="7 8">
    <name type="scientific">Thauera linaloolentis (strain DSM 12138 / JCM 21573 / CCUG 41526 / CIP 105981 / IAM 15112 / NBRC 102519 / 47Lol)</name>
    <dbReference type="NCBI Taxonomy" id="1123367"/>
    <lineage>
        <taxon>Bacteria</taxon>
        <taxon>Pseudomonadati</taxon>
        <taxon>Pseudomonadota</taxon>
        <taxon>Betaproteobacteria</taxon>
        <taxon>Rhodocyclales</taxon>
        <taxon>Zoogloeaceae</taxon>
        <taxon>Thauera</taxon>
    </lineage>
</organism>